<dbReference type="PROSITE" id="PS51384">
    <property type="entry name" value="FAD_FR"/>
    <property type="match status" value="1"/>
</dbReference>
<reference evidence="8" key="1">
    <citation type="submission" date="2022-01" db="EMBL/GenBank/DDBJ databases">
        <authorList>
            <person name="King R."/>
        </authorList>
    </citation>
    <scope>NUCLEOTIDE SEQUENCE</scope>
</reference>
<proteinExistence type="predicted"/>
<dbReference type="SUPFAM" id="SSF63380">
    <property type="entry name" value="Riboflavin synthase domain-like"/>
    <property type="match status" value="1"/>
</dbReference>
<evidence type="ECO:0000256" key="6">
    <source>
        <dbReference type="ARBA" id="ARBA00040659"/>
    </source>
</evidence>
<comment type="cofactor">
    <cofactor evidence="1">
        <name>FAD</name>
        <dbReference type="ChEBI" id="CHEBI:57692"/>
    </cofactor>
</comment>
<evidence type="ECO:0000259" key="7">
    <source>
        <dbReference type="PROSITE" id="PS51384"/>
    </source>
</evidence>
<evidence type="ECO:0000313" key="9">
    <source>
        <dbReference type="Proteomes" id="UP001152799"/>
    </source>
</evidence>
<dbReference type="EC" id="1.16.1.8" evidence="5"/>
<dbReference type="InterPro" id="IPR017927">
    <property type="entry name" value="FAD-bd_FR_type"/>
</dbReference>
<dbReference type="FunFam" id="1.20.990.10:FF:000007">
    <property type="entry name" value="Methionine synthase reductase"/>
    <property type="match status" value="1"/>
</dbReference>
<name>A0A9N9MWN5_9CUCU</name>
<dbReference type="GO" id="GO:0010181">
    <property type="term" value="F:FMN binding"/>
    <property type="evidence" value="ECO:0007669"/>
    <property type="project" value="TreeGrafter"/>
</dbReference>
<evidence type="ECO:0000256" key="2">
    <source>
        <dbReference type="ARBA" id="ARBA00022630"/>
    </source>
</evidence>
<dbReference type="Proteomes" id="UP001152799">
    <property type="component" value="Chromosome 8"/>
</dbReference>
<organism evidence="8 9">
    <name type="scientific">Ceutorhynchus assimilis</name>
    <name type="common">cabbage seed weevil</name>
    <dbReference type="NCBI Taxonomy" id="467358"/>
    <lineage>
        <taxon>Eukaryota</taxon>
        <taxon>Metazoa</taxon>
        <taxon>Ecdysozoa</taxon>
        <taxon>Arthropoda</taxon>
        <taxon>Hexapoda</taxon>
        <taxon>Insecta</taxon>
        <taxon>Pterygota</taxon>
        <taxon>Neoptera</taxon>
        <taxon>Endopterygota</taxon>
        <taxon>Coleoptera</taxon>
        <taxon>Polyphaga</taxon>
        <taxon>Cucujiformia</taxon>
        <taxon>Curculionidae</taxon>
        <taxon>Ceutorhynchinae</taxon>
        <taxon>Ceutorhynchus</taxon>
    </lineage>
</organism>
<dbReference type="InterPro" id="IPR023173">
    <property type="entry name" value="NADPH_Cyt_P450_Rdtase_alpha"/>
</dbReference>
<dbReference type="InterPro" id="IPR017938">
    <property type="entry name" value="Riboflavin_synthase-like_b-brl"/>
</dbReference>
<dbReference type="GO" id="GO:0050660">
    <property type="term" value="F:flavin adenine dinucleotide binding"/>
    <property type="evidence" value="ECO:0007669"/>
    <property type="project" value="TreeGrafter"/>
</dbReference>
<evidence type="ECO:0000256" key="5">
    <source>
        <dbReference type="ARBA" id="ARBA00039088"/>
    </source>
</evidence>
<dbReference type="Gene3D" id="2.40.30.10">
    <property type="entry name" value="Translation factors"/>
    <property type="match status" value="1"/>
</dbReference>
<dbReference type="InterPro" id="IPR039261">
    <property type="entry name" value="FNR_nucleotide-bd"/>
</dbReference>
<dbReference type="GO" id="GO:0030586">
    <property type="term" value="F:[methionine synthase] reductase (NADPH) activity"/>
    <property type="evidence" value="ECO:0007669"/>
    <property type="project" value="UniProtKB-EC"/>
</dbReference>
<dbReference type="Gene3D" id="3.40.50.80">
    <property type="entry name" value="Nucleotide-binding domain of ferredoxin-NADP reductase (FNR) module"/>
    <property type="match status" value="1"/>
</dbReference>
<keyword evidence="2" id="KW-0285">Flavoprotein</keyword>
<dbReference type="GO" id="GO:0005829">
    <property type="term" value="C:cytosol"/>
    <property type="evidence" value="ECO:0007669"/>
    <property type="project" value="TreeGrafter"/>
</dbReference>
<accession>A0A9N9MWN5</accession>
<gene>
    <name evidence="8" type="ORF">CEUTPL_LOCUS12827</name>
</gene>
<dbReference type="InterPro" id="IPR001709">
    <property type="entry name" value="Flavoprot_Pyr_Nucl_cyt_Rdtase"/>
</dbReference>
<dbReference type="GO" id="GO:0050667">
    <property type="term" value="P:homocysteine metabolic process"/>
    <property type="evidence" value="ECO:0007669"/>
    <property type="project" value="TreeGrafter"/>
</dbReference>
<dbReference type="PANTHER" id="PTHR19384:SF84">
    <property type="entry name" value="METHIONINE SYNTHASE REDUCTASE"/>
    <property type="match status" value="1"/>
</dbReference>
<keyword evidence="3" id="KW-0274">FAD</keyword>
<keyword evidence="9" id="KW-1185">Reference proteome</keyword>
<sequence length="421" mass="48194">MANFLKIVFEETSNQKNVDNYEYRNKPFSHSPVQQAFIKNYELLTQGPDVKTVYHVKLTLKERSFDFLPGDAIGILPENDENEVNELLIRLGVEEISHKPCKLEILENTTKKNATVPKYLPKHDNIYSIFLKYIDIRSAPKKLFLKSLMKYTKDPTEKEKLDFICSPAGSSEYTTLLTQNRSLLALLNSFPSCEPPIELILEHSTALNPRFFSIASSPLDKNLSIVFNILVLENGLKGVCTGWLEKCINSEQCKTIPIPIYFRKPSNFRLNNLDKKIVLVATGTGLAPFLGYLQHKVNIGASEETWLFYGCRYSTRDFLFGSKLEVYKENKTLTKLSTAFSREGNTKEYVQNRIFENKEDIVKVFDEEAIVYVCGDKIVVKDVKEIFVQCFMECKCIERPNAEKILDGLVESGRIVVDSWV</sequence>
<evidence type="ECO:0000256" key="3">
    <source>
        <dbReference type="ARBA" id="ARBA00022827"/>
    </source>
</evidence>
<evidence type="ECO:0000256" key="4">
    <source>
        <dbReference type="ARBA" id="ARBA00023002"/>
    </source>
</evidence>
<dbReference type="EMBL" id="OU892284">
    <property type="protein sequence ID" value="CAG9772415.1"/>
    <property type="molecule type" value="Genomic_DNA"/>
</dbReference>
<dbReference type="InterPro" id="IPR003097">
    <property type="entry name" value="CysJ-like_FAD-binding"/>
</dbReference>
<dbReference type="Pfam" id="PF00667">
    <property type="entry name" value="FAD_binding_1"/>
    <property type="match status" value="1"/>
</dbReference>
<dbReference type="GO" id="GO:0009086">
    <property type="term" value="P:methionine biosynthetic process"/>
    <property type="evidence" value="ECO:0007669"/>
    <property type="project" value="TreeGrafter"/>
</dbReference>
<evidence type="ECO:0000256" key="1">
    <source>
        <dbReference type="ARBA" id="ARBA00001974"/>
    </source>
</evidence>
<dbReference type="Pfam" id="PF00175">
    <property type="entry name" value="NAD_binding_1"/>
    <property type="match status" value="1"/>
</dbReference>
<feature type="domain" description="FAD-binding FR-type" evidence="7">
    <location>
        <begin position="30"/>
        <end position="271"/>
    </location>
</feature>
<dbReference type="SUPFAM" id="SSF52343">
    <property type="entry name" value="Ferredoxin reductase-like, C-terminal NADP-linked domain"/>
    <property type="match status" value="1"/>
</dbReference>
<dbReference type="InterPro" id="IPR001433">
    <property type="entry name" value="OxRdtase_FAD/NAD-bd"/>
</dbReference>
<protein>
    <recommendedName>
        <fullName evidence="6">Methionine synthase reductase</fullName>
        <ecNumber evidence="5">1.16.1.8</ecNumber>
    </recommendedName>
</protein>
<dbReference type="Gene3D" id="1.20.990.10">
    <property type="entry name" value="NADPH-cytochrome p450 Reductase, Chain A, domain 3"/>
    <property type="match status" value="1"/>
</dbReference>
<dbReference type="PANTHER" id="PTHR19384">
    <property type="entry name" value="NITRIC OXIDE SYNTHASE-RELATED"/>
    <property type="match status" value="1"/>
</dbReference>
<dbReference type="OrthoDB" id="1856718at2759"/>
<evidence type="ECO:0000313" key="8">
    <source>
        <dbReference type="EMBL" id="CAG9772415.1"/>
    </source>
</evidence>
<keyword evidence="4" id="KW-0560">Oxidoreductase</keyword>
<dbReference type="PRINTS" id="PR00371">
    <property type="entry name" value="FPNCR"/>
</dbReference>
<dbReference type="AlphaFoldDB" id="A0A9N9MWN5"/>